<organism evidence="1 2">
    <name type="scientific">Tagetes erecta</name>
    <name type="common">African marigold</name>
    <dbReference type="NCBI Taxonomy" id="13708"/>
    <lineage>
        <taxon>Eukaryota</taxon>
        <taxon>Viridiplantae</taxon>
        <taxon>Streptophyta</taxon>
        <taxon>Embryophyta</taxon>
        <taxon>Tracheophyta</taxon>
        <taxon>Spermatophyta</taxon>
        <taxon>Magnoliopsida</taxon>
        <taxon>eudicotyledons</taxon>
        <taxon>Gunneridae</taxon>
        <taxon>Pentapetalae</taxon>
        <taxon>asterids</taxon>
        <taxon>campanulids</taxon>
        <taxon>Asterales</taxon>
        <taxon>Asteraceae</taxon>
        <taxon>Asteroideae</taxon>
        <taxon>Heliantheae alliance</taxon>
        <taxon>Tageteae</taxon>
        <taxon>Tagetes</taxon>
    </lineage>
</organism>
<comment type="caution">
    <text evidence="1">The sequence shown here is derived from an EMBL/GenBank/DDBJ whole genome shotgun (WGS) entry which is preliminary data.</text>
</comment>
<gene>
    <name evidence="1" type="ORF">QVD17_30439</name>
</gene>
<protein>
    <submittedName>
        <fullName evidence="1">Uncharacterized protein</fullName>
    </submittedName>
</protein>
<dbReference type="EMBL" id="JAUHHV010000008">
    <property type="protein sequence ID" value="KAK1414689.1"/>
    <property type="molecule type" value="Genomic_DNA"/>
</dbReference>
<evidence type="ECO:0000313" key="1">
    <source>
        <dbReference type="EMBL" id="KAK1414689.1"/>
    </source>
</evidence>
<dbReference type="Proteomes" id="UP001229421">
    <property type="component" value="Unassembled WGS sequence"/>
</dbReference>
<evidence type="ECO:0000313" key="2">
    <source>
        <dbReference type="Proteomes" id="UP001229421"/>
    </source>
</evidence>
<accession>A0AAD8K2P4</accession>
<name>A0AAD8K2P4_TARER</name>
<reference evidence="1" key="1">
    <citation type="journal article" date="2023" name="bioRxiv">
        <title>Improved chromosome-level genome assembly for marigold (Tagetes erecta).</title>
        <authorList>
            <person name="Jiang F."/>
            <person name="Yuan L."/>
            <person name="Wang S."/>
            <person name="Wang H."/>
            <person name="Xu D."/>
            <person name="Wang A."/>
            <person name="Fan W."/>
        </authorList>
    </citation>
    <scope>NUCLEOTIDE SEQUENCE</scope>
    <source>
        <strain evidence="1">WSJ</strain>
        <tissue evidence="1">Leaf</tissue>
    </source>
</reference>
<keyword evidence="2" id="KW-1185">Reference proteome</keyword>
<dbReference type="InterPro" id="IPR012340">
    <property type="entry name" value="NA-bd_OB-fold"/>
</dbReference>
<dbReference type="Gene3D" id="2.40.50.140">
    <property type="entry name" value="Nucleic acid-binding proteins"/>
    <property type="match status" value="1"/>
</dbReference>
<sequence>MFHLLDLNSPLSAGIIESSGAIVFHHPSESSIRGKKEDTAELTEKKIIMDERISGIHFNLFNELDVAREDYTLKVRIKRLLRQPMFCNPTETYSIEMILLDEEGKRIRASVLNKFFNRGNRVFVTLWDSYATEMSNYLEENPDQHHLVIILKFESYLESFRGESSSSSSGFPVDIGASMSDEFLINTQCSHCIDVNLDYDDTGVVLLTIFEREMKKLIGLIGEEMLNLYLKDGVDAPYPNELNAIVDKKYAFKVDVTQFNKDQKLMFFGVSSMTDDLNINELE</sequence>
<proteinExistence type="predicted"/>
<dbReference type="AlphaFoldDB" id="A0AAD8K2P4"/>